<sequence>MINKNHEVYKHKHICLVEEHQNPLGIVRSLGEEGIKPIVLLCAHNPVMVNSSKYVGELHIFDTIEEGFAFLMAHYSHEPLKPFIYNGSDNVTLLLDEHYEELKDKFYFTNGKGGIEKYLQKYDITQAAVECGINIPKEELLQVGEMPKTLRYPVFTKAVTSSTGGNWKALAHICENEEELKAAYETMKSDKILVQEYIKKENELCIDGISINGGEQVFMPYACHYYRMTKDSFGNYMYFFPFRDTALINKITELIRKTKFTGIFCIEFLVDKQGEHYFLEVNYRNSGWSYFFTYGGFNLPFRWAVSTLDNKLYLDDFKPIEKFDCMDEVPDMMDCFKRLQGVSFMQWLKDFHHSDSVLLWNKKDMKPALEYWGRRFMYFPIHKIQKILGLRK</sequence>
<gene>
    <name evidence="3" type="ORF">DWY11_09845</name>
</gene>
<name>A0A3E5DYK6_9BACT</name>
<organism evidence="3 4">
    <name type="scientific">Segatella copri</name>
    <dbReference type="NCBI Taxonomy" id="165179"/>
    <lineage>
        <taxon>Bacteria</taxon>
        <taxon>Pseudomonadati</taxon>
        <taxon>Bacteroidota</taxon>
        <taxon>Bacteroidia</taxon>
        <taxon>Bacteroidales</taxon>
        <taxon>Prevotellaceae</taxon>
        <taxon>Segatella</taxon>
    </lineage>
</organism>
<dbReference type="InterPro" id="IPR005479">
    <property type="entry name" value="CPAse_ATP-bd"/>
</dbReference>
<reference evidence="3 4" key="1">
    <citation type="submission" date="2018-08" db="EMBL/GenBank/DDBJ databases">
        <title>A genome reference for cultivated species of the human gut microbiota.</title>
        <authorList>
            <person name="Zou Y."/>
            <person name="Xue W."/>
            <person name="Luo G."/>
        </authorList>
    </citation>
    <scope>NUCLEOTIDE SEQUENCE [LARGE SCALE GENOMIC DNA]</scope>
    <source>
        <strain evidence="3 4">AF24-12</strain>
    </source>
</reference>
<evidence type="ECO:0000256" key="1">
    <source>
        <dbReference type="PROSITE-ProRule" id="PRU00409"/>
    </source>
</evidence>
<dbReference type="GO" id="GO:0046872">
    <property type="term" value="F:metal ion binding"/>
    <property type="evidence" value="ECO:0007669"/>
    <property type="project" value="InterPro"/>
</dbReference>
<keyword evidence="1" id="KW-0547">Nucleotide-binding</keyword>
<dbReference type="SUPFAM" id="SSF56059">
    <property type="entry name" value="Glutathione synthetase ATP-binding domain-like"/>
    <property type="match status" value="1"/>
</dbReference>
<dbReference type="GO" id="GO:0005524">
    <property type="term" value="F:ATP binding"/>
    <property type="evidence" value="ECO:0007669"/>
    <property type="project" value="UniProtKB-UniRule"/>
</dbReference>
<evidence type="ECO:0000313" key="3">
    <source>
        <dbReference type="EMBL" id="RGS14832.1"/>
    </source>
</evidence>
<evidence type="ECO:0000313" key="4">
    <source>
        <dbReference type="Proteomes" id="UP000283872"/>
    </source>
</evidence>
<feature type="domain" description="ATP-grasp" evidence="2">
    <location>
        <begin position="125"/>
        <end position="310"/>
    </location>
</feature>
<dbReference type="Gene3D" id="3.30.470.20">
    <property type="entry name" value="ATP-grasp fold, B domain"/>
    <property type="match status" value="1"/>
</dbReference>
<dbReference type="InterPro" id="IPR011761">
    <property type="entry name" value="ATP-grasp"/>
</dbReference>
<dbReference type="Pfam" id="PF02786">
    <property type="entry name" value="CPSase_L_D2"/>
    <property type="match status" value="1"/>
</dbReference>
<dbReference type="Proteomes" id="UP000283872">
    <property type="component" value="Unassembled WGS sequence"/>
</dbReference>
<proteinExistence type="predicted"/>
<comment type="caution">
    <text evidence="3">The sequence shown here is derived from an EMBL/GenBank/DDBJ whole genome shotgun (WGS) entry which is preliminary data.</text>
</comment>
<accession>A0A3E5DYK6</accession>
<keyword evidence="1" id="KW-0067">ATP-binding</keyword>
<evidence type="ECO:0000259" key="2">
    <source>
        <dbReference type="PROSITE" id="PS50975"/>
    </source>
</evidence>
<dbReference type="AlphaFoldDB" id="A0A3E5DYK6"/>
<dbReference type="RefSeq" id="WP_117587480.1">
    <property type="nucleotide sequence ID" value="NZ_QRVA01000023.1"/>
</dbReference>
<dbReference type="PROSITE" id="PS50975">
    <property type="entry name" value="ATP_GRASP"/>
    <property type="match status" value="1"/>
</dbReference>
<dbReference type="EMBL" id="QRVA01000023">
    <property type="protein sequence ID" value="RGS14832.1"/>
    <property type="molecule type" value="Genomic_DNA"/>
</dbReference>
<protein>
    <submittedName>
        <fullName evidence="3">ATP-grasp domain-containing protein</fullName>
    </submittedName>
</protein>